<feature type="chain" id="PRO_5044826313" evidence="1">
    <location>
        <begin position="24"/>
        <end position="156"/>
    </location>
</feature>
<evidence type="ECO:0000313" key="3">
    <source>
        <dbReference type="Proteomes" id="UP001630127"/>
    </source>
</evidence>
<gene>
    <name evidence="2" type="ORF">ACH5RR_035950</name>
</gene>
<dbReference type="PROSITE" id="PS51257">
    <property type="entry name" value="PROKAR_LIPOPROTEIN"/>
    <property type="match status" value="1"/>
</dbReference>
<evidence type="ECO:0000313" key="2">
    <source>
        <dbReference type="EMBL" id="KAL3501501.1"/>
    </source>
</evidence>
<proteinExistence type="predicted"/>
<organism evidence="2 3">
    <name type="scientific">Cinchona calisaya</name>
    <dbReference type="NCBI Taxonomy" id="153742"/>
    <lineage>
        <taxon>Eukaryota</taxon>
        <taxon>Viridiplantae</taxon>
        <taxon>Streptophyta</taxon>
        <taxon>Embryophyta</taxon>
        <taxon>Tracheophyta</taxon>
        <taxon>Spermatophyta</taxon>
        <taxon>Magnoliopsida</taxon>
        <taxon>eudicotyledons</taxon>
        <taxon>Gunneridae</taxon>
        <taxon>Pentapetalae</taxon>
        <taxon>asterids</taxon>
        <taxon>lamiids</taxon>
        <taxon>Gentianales</taxon>
        <taxon>Rubiaceae</taxon>
        <taxon>Cinchonoideae</taxon>
        <taxon>Cinchoneae</taxon>
        <taxon>Cinchona</taxon>
    </lineage>
</organism>
<evidence type="ECO:0000256" key="1">
    <source>
        <dbReference type="SAM" id="SignalP"/>
    </source>
</evidence>
<sequence length="156" mass="17398">MISFSRHLFITFIGCSCPITVGGYENFAVIKNVLARNKEFEEELKHKEMVLAAEVKKRQNLEQINKKISSTGDEIGVLYVLKSPVEDIYLQDMVPAMIASVEIRSKSGGIMKAASKLVYMKNSDVRNRITADDVVDECKTFFLAGHETISSALTCT</sequence>
<keyword evidence="1" id="KW-0732">Signal</keyword>
<dbReference type="Proteomes" id="UP001630127">
    <property type="component" value="Unassembled WGS sequence"/>
</dbReference>
<dbReference type="EMBL" id="JBJUIK010000015">
    <property type="protein sequence ID" value="KAL3501501.1"/>
    <property type="molecule type" value="Genomic_DNA"/>
</dbReference>
<dbReference type="Gene3D" id="1.10.630.10">
    <property type="entry name" value="Cytochrome P450"/>
    <property type="match status" value="1"/>
</dbReference>
<accession>A0ABD2Y1T3</accession>
<reference evidence="2 3" key="1">
    <citation type="submission" date="2024-11" db="EMBL/GenBank/DDBJ databases">
        <title>A near-complete genome assembly of Cinchona calisaya.</title>
        <authorList>
            <person name="Lian D.C."/>
            <person name="Zhao X.W."/>
            <person name="Wei L."/>
        </authorList>
    </citation>
    <scope>NUCLEOTIDE SEQUENCE [LARGE SCALE GENOMIC DNA]</scope>
    <source>
        <tissue evidence="2">Nenye</tissue>
    </source>
</reference>
<keyword evidence="3" id="KW-1185">Reference proteome</keyword>
<dbReference type="InterPro" id="IPR036396">
    <property type="entry name" value="Cyt_P450_sf"/>
</dbReference>
<name>A0ABD2Y1T3_9GENT</name>
<feature type="signal peptide" evidence="1">
    <location>
        <begin position="1"/>
        <end position="23"/>
    </location>
</feature>
<protein>
    <submittedName>
        <fullName evidence="2">Uncharacterized protein</fullName>
    </submittedName>
</protein>
<dbReference type="SUPFAM" id="SSF48264">
    <property type="entry name" value="Cytochrome P450"/>
    <property type="match status" value="1"/>
</dbReference>
<dbReference type="AlphaFoldDB" id="A0ABD2Y1T3"/>
<comment type="caution">
    <text evidence="2">The sequence shown here is derived from an EMBL/GenBank/DDBJ whole genome shotgun (WGS) entry which is preliminary data.</text>
</comment>